<keyword evidence="6" id="KW-0539">Nucleus</keyword>
<organism evidence="15 16">
    <name type="scientific">Trichinella pseudospiralis</name>
    <name type="common">Parasitic roundworm</name>
    <dbReference type="NCBI Taxonomy" id="6337"/>
    <lineage>
        <taxon>Eukaryota</taxon>
        <taxon>Metazoa</taxon>
        <taxon>Ecdysozoa</taxon>
        <taxon>Nematoda</taxon>
        <taxon>Enoplea</taxon>
        <taxon>Dorylaimia</taxon>
        <taxon>Trichinellida</taxon>
        <taxon>Trichinellidae</taxon>
        <taxon>Trichinella</taxon>
    </lineage>
</organism>
<feature type="compositionally biased region" description="Low complexity" evidence="11">
    <location>
        <begin position="355"/>
        <end position="371"/>
    </location>
</feature>
<dbReference type="CDD" id="cd21081">
    <property type="entry name" value="DHD_Dac"/>
    <property type="match status" value="1"/>
</dbReference>
<protein>
    <submittedName>
        <fullName evidence="15">Dachshund-like protein 1</fullName>
    </submittedName>
</protein>
<dbReference type="Proteomes" id="UP000054826">
    <property type="component" value="Unassembled WGS sequence"/>
</dbReference>
<feature type="region of interest" description="Disordered" evidence="11">
    <location>
        <begin position="391"/>
        <end position="419"/>
    </location>
</feature>
<evidence type="ECO:0000259" key="12">
    <source>
        <dbReference type="Pfam" id="PF02437"/>
    </source>
</evidence>
<dbReference type="GO" id="GO:0005667">
    <property type="term" value="C:transcription regulator complex"/>
    <property type="evidence" value="ECO:0007669"/>
    <property type="project" value="TreeGrafter"/>
</dbReference>
<dbReference type="GO" id="GO:0000981">
    <property type="term" value="F:DNA-binding transcription factor activity, RNA polymerase II-specific"/>
    <property type="evidence" value="ECO:0007669"/>
    <property type="project" value="TreeGrafter"/>
</dbReference>
<feature type="domain" description="N-acetyltransferase ESCO zinc-finger" evidence="13">
    <location>
        <begin position="68"/>
        <end position="107"/>
    </location>
</feature>
<evidence type="ECO:0000256" key="8">
    <source>
        <dbReference type="ARBA" id="ARBA00023315"/>
    </source>
</evidence>
<evidence type="ECO:0000256" key="4">
    <source>
        <dbReference type="ARBA" id="ARBA00022771"/>
    </source>
</evidence>
<dbReference type="EMBL" id="JYDV01000125">
    <property type="protein sequence ID" value="KRZ30909.1"/>
    <property type="molecule type" value="Genomic_DNA"/>
</dbReference>
<keyword evidence="8" id="KW-0012">Acyltransferase</keyword>
<dbReference type="InterPro" id="IPR037000">
    <property type="entry name" value="Ski_DNA-bd_sf"/>
</dbReference>
<evidence type="ECO:0000256" key="11">
    <source>
        <dbReference type="SAM" id="MobiDB-lite"/>
    </source>
</evidence>
<name>A0A0V1J7M3_TRIPS</name>
<dbReference type="GO" id="GO:0016746">
    <property type="term" value="F:acyltransferase activity"/>
    <property type="evidence" value="ECO:0007669"/>
    <property type="project" value="UniProtKB-KW"/>
</dbReference>
<feature type="compositionally biased region" description="Polar residues" evidence="11">
    <location>
        <begin position="398"/>
        <end position="417"/>
    </location>
</feature>
<evidence type="ECO:0000259" key="13">
    <source>
        <dbReference type="Pfam" id="PF13878"/>
    </source>
</evidence>
<keyword evidence="4" id="KW-0863">Zinc-finger</keyword>
<keyword evidence="10" id="KW-0175">Coiled coil</keyword>
<dbReference type="InterPro" id="IPR052417">
    <property type="entry name" value="Dachshund_domain"/>
</dbReference>
<comment type="similarity">
    <text evidence="9">Belongs to the DACH/dachshund family.</text>
</comment>
<feature type="coiled-coil region" evidence="10">
    <location>
        <begin position="754"/>
        <end position="784"/>
    </location>
</feature>
<evidence type="ECO:0000256" key="5">
    <source>
        <dbReference type="ARBA" id="ARBA00022833"/>
    </source>
</evidence>
<dbReference type="InterPro" id="IPR028009">
    <property type="entry name" value="ESCO_Acetyltransf_dom"/>
</dbReference>
<evidence type="ECO:0000256" key="6">
    <source>
        <dbReference type="ARBA" id="ARBA00023242"/>
    </source>
</evidence>
<dbReference type="GO" id="GO:0005634">
    <property type="term" value="C:nucleus"/>
    <property type="evidence" value="ECO:0007669"/>
    <property type="project" value="UniProtKB-SubCell"/>
</dbReference>
<keyword evidence="7" id="KW-0131">Cell cycle</keyword>
<dbReference type="AlphaFoldDB" id="A0A0V1J7M3"/>
<dbReference type="InterPro" id="IPR028005">
    <property type="entry name" value="AcTrfase_ESCO_Znf_dom"/>
</dbReference>
<dbReference type="SUPFAM" id="SSF46955">
    <property type="entry name" value="Putative DNA-binding domain"/>
    <property type="match status" value="1"/>
</dbReference>
<accession>A0A0V1J7M3</accession>
<dbReference type="Gene3D" id="3.10.260.20">
    <property type="entry name" value="Ski"/>
    <property type="match status" value="1"/>
</dbReference>
<sequence length="850" mass="95586">MLIPDIFFVYHPEMRQTSMLYFVSKEKGNTKESLKFINSESSSCLVNSLPYSKPRSRTVGSLNCDEDQMILDAGQKEFGNKYCTVCGMHYNPDNGNDFLSHEKYHRQIVKPTFFMNKCQERMVPKIVQFSDSFIGKINLCKGESAIKPWIARIVQFACNEIGSSFDELFSKEYNYQLYIFVNERRRLEISGLLLVEHQHRAFPRMQFMIDERECCSVLMGVVMIWIAPSCRRKRIATRLLDFARNNFLLGTNIQTSEIAFTDLTPAGLKFAENYCHSNILLYHRVSTIGWLFIGIARKKRAVFIFLILCSAKAIYKSTEANQSSLAYQSDQLLLKLIMERRHSFSVQSDFEDEINTNNNNSNNNNNNNNNNIQPDCCTLESDISDADEMLDDEREQASNKSKSFAISKSNPTSTSPDNGMEERLRQLMNIGSNGCSMNTTGAVEAQLIEYRGQKVAAFRTDLGTLICLPQAYELFLKHLVGGLHTVYTKLKRLDVTPIVCNVEQVRALRSIGAIQPGVNRCKLISCHDFDTLLKDCATSNSRPGRPPKRSSSDALYHQSLLPDSLGSENSYTTINQQTNALNEKQMKFSDKNSHGVNNSMENRNGPHGQMTSMLGVASSQINSSLFPFLPMTPQQLFLTQMLSNNMVQNPFSVASTAAAAAANARSWTDIEALILGKSNSERTKTTNQESQLVDDDLAQRQSTAAEEECFSVNNNYTIENLLISASGMMELALATVRRVDSQQQKDKMEMLKALETEKRNRAHLENLLKEKEQSEKINAKCVKEMKATIADLQLRLSVCTQASNDSSIAQTSPPVSRKGENHQSHVHLNFIQPSSDIDTCSISNGSDSSS</sequence>
<gene>
    <name evidence="15" type="primary">DACH1</name>
    <name evidence="15" type="ORF">T4C_9071</name>
</gene>
<dbReference type="InterPro" id="IPR003380">
    <property type="entry name" value="SKI/SNO/DAC"/>
</dbReference>
<dbReference type="Pfam" id="PF13880">
    <property type="entry name" value="Acetyltransf_13"/>
    <property type="match status" value="1"/>
</dbReference>
<feature type="domain" description="N-acetyltransferase ESCO acetyl-transferase" evidence="14">
    <location>
        <begin position="216"/>
        <end position="278"/>
    </location>
</feature>
<evidence type="ECO:0000256" key="3">
    <source>
        <dbReference type="ARBA" id="ARBA00022723"/>
    </source>
</evidence>
<dbReference type="GO" id="GO:0000978">
    <property type="term" value="F:RNA polymerase II cis-regulatory region sequence-specific DNA binding"/>
    <property type="evidence" value="ECO:0007669"/>
    <property type="project" value="TreeGrafter"/>
</dbReference>
<evidence type="ECO:0000256" key="9">
    <source>
        <dbReference type="ARBA" id="ARBA00038192"/>
    </source>
</evidence>
<keyword evidence="2" id="KW-0808">Transferase</keyword>
<feature type="domain" description="SKI/SNO/DAC" evidence="12">
    <location>
        <begin position="439"/>
        <end position="537"/>
    </location>
</feature>
<dbReference type="PANTHER" id="PTHR12577:SF6">
    <property type="entry name" value="DACHSHUND, ISOFORM B"/>
    <property type="match status" value="1"/>
</dbReference>
<evidence type="ECO:0000256" key="2">
    <source>
        <dbReference type="ARBA" id="ARBA00022679"/>
    </source>
</evidence>
<keyword evidence="3" id="KW-0479">Metal-binding</keyword>
<evidence type="ECO:0000256" key="10">
    <source>
        <dbReference type="SAM" id="Coils"/>
    </source>
</evidence>
<evidence type="ECO:0000259" key="14">
    <source>
        <dbReference type="Pfam" id="PF13880"/>
    </source>
</evidence>
<comment type="subcellular location">
    <subcellularLocation>
        <location evidence="1">Nucleus</location>
    </subcellularLocation>
</comment>
<evidence type="ECO:0000256" key="7">
    <source>
        <dbReference type="ARBA" id="ARBA00023306"/>
    </source>
</evidence>
<dbReference type="PANTHER" id="PTHR12577">
    <property type="entry name" value="DACHSHUND"/>
    <property type="match status" value="1"/>
</dbReference>
<feature type="region of interest" description="Disordered" evidence="11">
    <location>
        <begin position="352"/>
        <end position="374"/>
    </location>
</feature>
<evidence type="ECO:0000256" key="1">
    <source>
        <dbReference type="ARBA" id="ARBA00004123"/>
    </source>
</evidence>
<evidence type="ECO:0000313" key="15">
    <source>
        <dbReference type="EMBL" id="KRZ30909.1"/>
    </source>
</evidence>
<reference evidence="15 16" key="1">
    <citation type="submission" date="2015-01" db="EMBL/GenBank/DDBJ databases">
        <title>Evolution of Trichinella species and genotypes.</title>
        <authorList>
            <person name="Korhonen P.K."/>
            <person name="Edoardo P."/>
            <person name="Giuseppe L.R."/>
            <person name="Gasser R.B."/>
        </authorList>
    </citation>
    <scope>NUCLEOTIDE SEQUENCE [LARGE SCALE GENOMIC DNA]</scope>
    <source>
        <strain evidence="15">ISS176</strain>
    </source>
</reference>
<dbReference type="InterPro" id="IPR009061">
    <property type="entry name" value="DNA-bd_dom_put_sf"/>
</dbReference>
<evidence type="ECO:0000313" key="16">
    <source>
        <dbReference type="Proteomes" id="UP000054826"/>
    </source>
</evidence>
<dbReference type="Pfam" id="PF02437">
    <property type="entry name" value="Ski_Sno_DHD"/>
    <property type="match status" value="1"/>
</dbReference>
<dbReference type="FunFam" id="3.10.260.20:FF:000001">
    <property type="entry name" value="Dachshund homolog 1"/>
    <property type="match status" value="1"/>
</dbReference>
<comment type="caution">
    <text evidence="15">The sequence shown here is derived from an EMBL/GenBank/DDBJ whole genome shotgun (WGS) entry which is preliminary data.</text>
</comment>
<dbReference type="Pfam" id="PF13878">
    <property type="entry name" value="zf-C2H2_3"/>
    <property type="match status" value="1"/>
</dbReference>
<dbReference type="GO" id="GO:0008270">
    <property type="term" value="F:zinc ion binding"/>
    <property type="evidence" value="ECO:0007669"/>
    <property type="project" value="UniProtKB-KW"/>
</dbReference>
<keyword evidence="5" id="KW-0862">Zinc</keyword>
<proteinExistence type="inferred from homology"/>